<accession>A0A364Y903</accession>
<sequence>MKTLRILILILFPIVGFAQKSTYKGFPSLIWPKLYDITFVKATDDLGEFDKPVFTDKVKALNGKLITLPGYMVPFENGIKGAHFMFSSMPLNACFFCGVGGPETVVEVFSKEVVTYTEKPIEIKGILRLNEKDPEKMIYVIEGAEIMGEAGF</sequence>
<keyword evidence="2" id="KW-1185">Reference proteome</keyword>
<gene>
    <name evidence="1" type="ORF">DQQ10_01040</name>
</gene>
<dbReference type="RefSeq" id="WP_112744938.1">
    <property type="nucleotide sequence ID" value="NZ_QMFY01000001.1"/>
</dbReference>
<dbReference type="EMBL" id="QMFY01000001">
    <property type="protein sequence ID" value="RAW02722.1"/>
    <property type="molecule type" value="Genomic_DNA"/>
</dbReference>
<protein>
    <recommendedName>
        <fullName evidence="3">DUF3299 domain-containing protein</fullName>
    </recommendedName>
</protein>
<dbReference type="OrthoDB" id="1348500at2"/>
<name>A0A364Y903_9BACT</name>
<evidence type="ECO:0008006" key="3">
    <source>
        <dbReference type="Google" id="ProtNLM"/>
    </source>
</evidence>
<evidence type="ECO:0000313" key="1">
    <source>
        <dbReference type="EMBL" id="RAW02722.1"/>
    </source>
</evidence>
<reference evidence="1 2" key="1">
    <citation type="submission" date="2018-06" db="EMBL/GenBank/DDBJ databases">
        <title>Chryseolinea flavus sp. nov., a member of the phylum Bacteroidetes isolated from soil.</title>
        <authorList>
            <person name="Li Y."/>
            <person name="Wang J."/>
        </authorList>
    </citation>
    <scope>NUCLEOTIDE SEQUENCE [LARGE SCALE GENOMIC DNA]</scope>
    <source>
        <strain evidence="1 2">SDU1-6</strain>
    </source>
</reference>
<dbReference type="Gene3D" id="2.40.50.870">
    <property type="entry name" value="Protein of unknown function (DUF3299)"/>
    <property type="match status" value="1"/>
</dbReference>
<dbReference type="AlphaFoldDB" id="A0A364Y903"/>
<proteinExistence type="predicted"/>
<dbReference type="Proteomes" id="UP000251889">
    <property type="component" value="Unassembled WGS sequence"/>
</dbReference>
<organism evidence="1 2">
    <name type="scientific">Pseudochryseolinea flava</name>
    <dbReference type="NCBI Taxonomy" id="2059302"/>
    <lineage>
        <taxon>Bacteria</taxon>
        <taxon>Pseudomonadati</taxon>
        <taxon>Bacteroidota</taxon>
        <taxon>Cytophagia</taxon>
        <taxon>Cytophagales</taxon>
        <taxon>Fulvivirgaceae</taxon>
        <taxon>Pseudochryseolinea</taxon>
    </lineage>
</organism>
<evidence type="ECO:0000313" key="2">
    <source>
        <dbReference type="Proteomes" id="UP000251889"/>
    </source>
</evidence>
<comment type="caution">
    <text evidence="1">The sequence shown here is derived from an EMBL/GenBank/DDBJ whole genome shotgun (WGS) entry which is preliminary data.</text>
</comment>